<sequence length="154" mass="16514">MAGPISHVPTASGIFNMGSHLPPVHHVMAKRCLGGKRRQYIDHHGTGVITTTSYARPGSSAAANRRSWKSLSLLLLGGLKVKNVVTGDVSDLKVSGLFFAIGHEPATKFLDGQLEFDEDGYLVTRPGTTKTSMVGVFAARDVQDKKLRQAITDA</sequence>
<dbReference type="InterPro" id="IPR050097">
    <property type="entry name" value="Ferredoxin-NADP_redctase_2"/>
</dbReference>
<dbReference type="InterPro" id="IPR023753">
    <property type="entry name" value="FAD/NAD-binding_dom"/>
</dbReference>
<dbReference type="PRINTS" id="PR00368">
    <property type="entry name" value="FADPNR"/>
</dbReference>
<name>A0A816YG92_BRANA</name>
<dbReference type="Proteomes" id="UP001295469">
    <property type="component" value="Chromosome A07"/>
</dbReference>
<dbReference type="Pfam" id="PF07992">
    <property type="entry name" value="Pyr_redox_2"/>
    <property type="match status" value="1"/>
</dbReference>
<dbReference type="SUPFAM" id="SSF51905">
    <property type="entry name" value="FAD/NAD(P)-binding domain"/>
    <property type="match status" value="1"/>
</dbReference>
<evidence type="ECO:0000256" key="2">
    <source>
        <dbReference type="ARBA" id="ARBA00022630"/>
    </source>
</evidence>
<keyword evidence="3" id="KW-0560">Oxidoreductase</keyword>
<dbReference type="Gene3D" id="3.50.50.60">
    <property type="entry name" value="FAD/NAD(P)-binding domain"/>
    <property type="match status" value="2"/>
</dbReference>
<evidence type="ECO:0000259" key="4">
    <source>
        <dbReference type="Pfam" id="PF07992"/>
    </source>
</evidence>
<evidence type="ECO:0000256" key="3">
    <source>
        <dbReference type="ARBA" id="ARBA00023002"/>
    </source>
</evidence>
<protein>
    <submittedName>
        <fullName evidence="5">(rape) hypothetical protein</fullName>
    </submittedName>
</protein>
<comment type="similarity">
    <text evidence="1">Belongs to the class-II pyridine nucleotide-disulfide oxidoreductase family.</text>
</comment>
<dbReference type="EMBL" id="HG994361">
    <property type="protein sequence ID" value="CAF2158930.1"/>
    <property type="molecule type" value="Genomic_DNA"/>
</dbReference>
<accession>A0A816YG92</accession>
<gene>
    <name evidence="5" type="ORF">DARMORV10_A07P08670.1</name>
</gene>
<dbReference type="GO" id="GO:0097237">
    <property type="term" value="P:cellular response to toxic substance"/>
    <property type="evidence" value="ECO:0007669"/>
    <property type="project" value="UniProtKB-ARBA"/>
</dbReference>
<dbReference type="PANTHER" id="PTHR48105">
    <property type="entry name" value="THIOREDOXIN REDUCTASE 1-RELATED-RELATED"/>
    <property type="match status" value="1"/>
</dbReference>
<dbReference type="InterPro" id="IPR036188">
    <property type="entry name" value="FAD/NAD-bd_sf"/>
</dbReference>
<feature type="domain" description="FAD/NAD(P)-binding" evidence="4">
    <location>
        <begin position="80"/>
        <end position="150"/>
    </location>
</feature>
<evidence type="ECO:0000256" key="1">
    <source>
        <dbReference type="ARBA" id="ARBA00009333"/>
    </source>
</evidence>
<proteinExistence type="inferred from homology"/>
<organism evidence="5">
    <name type="scientific">Brassica napus</name>
    <name type="common">Rape</name>
    <dbReference type="NCBI Taxonomy" id="3708"/>
    <lineage>
        <taxon>Eukaryota</taxon>
        <taxon>Viridiplantae</taxon>
        <taxon>Streptophyta</taxon>
        <taxon>Embryophyta</taxon>
        <taxon>Tracheophyta</taxon>
        <taxon>Spermatophyta</taxon>
        <taxon>Magnoliopsida</taxon>
        <taxon>eudicotyledons</taxon>
        <taxon>Gunneridae</taxon>
        <taxon>Pentapetalae</taxon>
        <taxon>rosids</taxon>
        <taxon>malvids</taxon>
        <taxon>Brassicales</taxon>
        <taxon>Brassicaceae</taxon>
        <taxon>Brassiceae</taxon>
        <taxon>Brassica</taxon>
    </lineage>
</organism>
<dbReference type="AlphaFoldDB" id="A0A816YG92"/>
<dbReference type="GO" id="GO:0016491">
    <property type="term" value="F:oxidoreductase activity"/>
    <property type="evidence" value="ECO:0007669"/>
    <property type="project" value="UniProtKB-KW"/>
</dbReference>
<dbReference type="PRINTS" id="PR00469">
    <property type="entry name" value="PNDRDTASEII"/>
</dbReference>
<reference evidence="5" key="1">
    <citation type="submission" date="2021-01" db="EMBL/GenBank/DDBJ databases">
        <authorList>
            <consortium name="Genoscope - CEA"/>
            <person name="William W."/>
        </authorList>
    </citation>
    <scope>NUCLEOTIDE SEQUENCE</scope>
</reference>
<evidence type="ECO:0000313" key="5">
    <source>
        <dbReference type="EMBL" id="CAF2158930.1"/>
    </source>
</evidence>
<keyword evidence="2" id="KW-0285">Flavoprotein</keyword>